<keyword evidence="3" id="KW-1185">Reference proteome</keyword>
<organism evidence="2 3">
    <name type="scientific">Portunus trituberculatus</name>
    <name type="common">Swimming crab</name>
    <name type="synonym">Neptunus trituberculatus</name>
    <dbReference type="NCBI Taxonomy" id="210409"/>
    <lineage>
        <taxon>Eukaryota</taxon>
        <taxon>Metazoa</taxon>
        <taxon>Ecdysozoa</taxon>
        <taxon>Arthropoda</taxon>
        <taxon>Crustacea</taxon>
        <taxon>Multicrustacea</taxon>
        <taxon>Malacostraca</taxon>
        <taxon>Eumalacostraca</taxon>
        <taxon>Eucarida</taxon>
        <taxon>Decapoda</taxon>
        <taxon>Pleocyemata</taxon>
        <taxon>Brachyura</taxon>
        <taxon>Eubrachyura</taxon>
        <taxon>Portunoidea</taxon>
        <taxon>Portunidae</taxon>
        <taxon>Portuninae</taxon>
        <taxon>Portunus</taxon>
    </lineage>
</organism>
<evidence type="ECO:0000313" key="2">
    <source>
        <dbReference type="EMBL" id="MPC26554.1"/>
    </source>
</evidence>
<reference evidence="2 3" key="1">
    <citation type="submission" date="2019-05" db="EMBL/GenBank/DDBJ databases">
        <title>Another draft genome of Portunus trituberculatus and its Hox gene families provides insights of decapod evolution.</title>
        <authorList>
            <person name="Jeong J.-H."/>
            <person name="Song I."/>
            <person name="Kim S."/>
            <person name="Choi T."/>
            <person name="Kim D."/>
            <person name="Ryu S."/>
            <person name="Kim W."/>
        </authorList>
    </citation>
    <scope>NUCLEOTIDE SEQUENCE [LARGE SCALE GENOMIC DNA]</scope>
    <source>
        <tissue evidence="2">Muscle</tissue>
    </source>
</reference>
<sequence length="92" mass="10156">MSHTAGFGIPVKMSESVSRSRSRSQPPQDRQRWNAQEGSQSVALRPSQRVCTSFSLSLPARRASPSKVSGSWRDSSLVLQQCLGLYCVRVSM</sequence>
<dbReference type="AlphaFoldDB" id="A0A5B7E159"/>
<dbReference type="EMBL" id="VSRR010001615">
    <property type="protein sequence ID" value="MPC26554.1"/>
    <property type="molecule type" value="Genomic_DNA"/>
</dbReference>
<feature type="compositionally biased region" description="Low complexity" evidence="1">
    <location>
        <begin position="16"/>
        <end position="28"/>
    </location>
</feature>
<accession>A0A5B7E159</accession>
<comment type="caution">
    <text evidence="2">The sequence shown here is derived from an EMBL/GenBank/DDBJ whole genome shotgun (WGS) entry which is preliminary data.</text>
</comment>
<feature type="region of interest" description="Disordered" evidence="1">
    <location>
        <begin position="1"/>
        <end position="46"/>
    </location>
</feature>
<proteinExistence type="predicted"/>
<protein>
    <submittedName>
        <fullName evidence="2">Uncharacterized protein</fullName>
    </submittedName>
</protein>
<gene>
    <name evidence="2" type="ORF">E2C01_019697</name>
</gene>
<dbReference type="Proteomes" id="UP000324222">
    <property type="component" value="Unassembled WGS sequence"/>
</dbReference>
<evidence type="ECO:0000256" key="1">
    <source>
        <dbReference type="SAM" id="MobiDB-lite"/>
    </source>
</evidence>
<evidence type="ECO:0000313" key="3">
    <source>
        <dbReference type="Proteomes" id="UP000324222"/>
    </source>
</evidence>
<feature type="compositionally biased region" description="Polar residues" evidence="1">
    <location>
        <begin position="33"/>
        <end position="42"/>
    </location>
</feature>
<name>A0A5B7E159_PORTR</name>